<name>A0AAV6VGD9_9ARAC</name>
<dbReference type="Pfam" id="PF23440">
    <property type="entry name" value="BROMI_C"/>
    <property type="match status" value="1"/>
</dbReference>
<dbReference type="InterPro" id="IPR032735">
    <property type="entry name" value="BROMI_M"/>
</dbReference>
<dbReference type="Proteomes" id="UP000827092">
    <property type="component" value="Unassembled WGS sequence"/>
</dbReference>
<comment type="caution">
    <text evidence="4">The sequence shown here is derived from an EMBL/GenBank/DDBJ whole genome shotgun (WGS) entry which is preliminary data.</text>
</comment>
<keyword evidence="1" id="KW-1133">Transmembrane helix</keyword>
<keyword evidence="1" id="KW-0812">Transmembrane</keyword>
<feature type="domain" description="BROMI middle region" evidence="2">
    <location>
        <begin position="140"/>
        <end position="330"/>
    </location>
</feature>
<dbReference type="InterPro" id="IPR055392">
    <property type="entry name" value="BROMI_C"/>
</dbReference>
<proteinExistence type="predicted"/>
<sequence length="908" mass="103645">MRSRLNLAYRPTEGKVAKVKYIKMDYKTLVNKESFKTLLIHHLKSQVKTKYGHSISNKIQESFDKEDSTSTNHVVSSISNDILESESFPQFVNSFLENINLLLKDKESYVPEQEKPGNSSQCSSASSVNGSSIDFLSPDQFAVVTKSLKSGTNAEKLEALGTLYRLPTLEHLTHHFLWVEVENGLHEALSSPIIFLRVQSLRLYIKMLTCTEAKVVLESYQSLIKFFLKVFLPELDQTEADKCRCAIEIISILNKFLQNISTHWLRYPQSMIESITTQSLEILSAISESENSFPTWTCIAMCDPEAKWLKSLLHGHVSRASLLNALKEKHVILHFVLEVENNILDISVAFLNKPVRNIICSDVSAYEAYLNILLEKILKDIKIANSVCPVDLSILSRSLSSALGTKFIMNQAFIFRLSSIIWQLKDKTNDLEDMFSLKLVLETLLPAVFCDLPLSENTLSNTDPILCLFHQVLMLTGASIECVEQEDYIVLALQIISLLCTSVHSVCMLESEFKLTKLLLERQSQYPLIDNKESIDGKPLIDDKRLIDPISMLQNHILVKMNAFGGSGEKILPLEMLDNSDDVYNSPFLMELPLPGNFYHCHPCENDVLLADEHEIVDFKNDFISIMQSKSQISPNLIYQFIEKSLGSLQSDINYLQIMDPVVLDDFGCTLHKTELVGSELVKRYGIYLKLISDVDSSKLEWLLKSTKCLIKNEESKKLDIFACSIYLMCKGNVDMAWSFLQNFTKSSASLFVWTEYQAYISDNFSSDSIPIQSVICELCDIIVKQSLPELYSAMQFRGITPSLIFTYWSQQCYWNYLDFAEISHFVLLNVLFSGQFTLYFFVAVLKHMQNVILDNAHNPELFRMLLKGPIQNFKVDENLNYMMELSDTFHETINMHFLNIVRDQIDS</sequence>
<dbReference type="InterPro" id="IPR035969">
    <property type="entry name" value="Rab-GAP_TBC_sf"/>
</dbReference>
<dbReference type="AlphaFoldDB" id="A0AAV6VGD9"/>
<dbReference type="EMBL" id="JAFNEN010000081">
    <property type="protein sequence ID" value="KAG8195689.1"/>
    <property type="molecule type" value="Genomic_DNA"/>
</dbReference>
<accession>A0AAV6VGD9</accession>
<evidence type="ECO:0000256" key="1">
    <source>
        <dbReference type="SAM" id="Phobius"/>
    </source>
</evidence>
<gene>
    <name evidence="4" type="ORF">JTE90_003831</name>
</gene>
<evidence type="ECO:0000313" key="5">
    <source>
        <dbReference type="Proteomes" id="UP000827092"/>
    </source>
</evidence>
<dbReference type="Pfam" id="PF14961">
    <property type="entry name" value="BROMI"/>
    <property type="match status" value="1"/>
</dbReference>
<dbReference type="SUPFAM" id="SSF47923">
    <property type="entry name" value="Ypt/Rab-GAP domain of gyp1p"/>
    <property type="match status" value="1"/>
</dbReference>
<evidence type="ECO:0000259" key="2">
    <source>
        <dbReference type="Pfam" id="PF14961"/>
    </source>
</evidence>
<reference evidence="4 5" key="1">
    <citation type="journal article" date="2022" name="Nat. Ecol. Evol.">
        <title>A masculinizing supergene underlies an exaggerated male reproductive morph in a spider.</title>
        <authorList>
            <person name="Hendrickx F."/>
            <person name="De Corte Z."/>
            <person name="Sonet G."/>
            <person name="Van Belleghem S.M."/>
            <person name="Kostlbacher S."/>
            <person name="Vangestel C."/>
        </authorList>
    </citation>
    <scope>NUCLEOTIDE SEQUENCE [LARGE SCALE GENOMIC DNA]</scope>
    <source>
        <strain evidence="4">W744_W776</strain>
    </source>
</reference>
<evidence type="ECO:0008006" key="6">
    <source>
        <dbReference type="Google" id="ProtNLM"/>
    </source>
</evidence>
<evidence type="ECO:0000313" key="4">
    <source>
        <dbReference type="EMBL" id="KAG8195689.1"/>
    </source>
</evidence>
<protein>
    <recommendedName>
        <fullName evidence="6">Protein broad-minded</fullName>
    </recommendedName>
</protein>
<feature type="transmembrane region" description="Helical" evidence="1">
    <location>
        <begin position="826"/>
        <end position="846"/>
    </location>
</feature>
<keyword evidence="5" id="KW-1185">Reference proteome</keyword>
<organism evidence="4 5">
    <name type="scientific">Oedothorax gibbosus</name>
    <dbReference type="NCBI Taxonomy" id="931172"/>
    <lineage>
        <taxon>Eukaryota</taxon>
        <taxon>Metazoa</taxon>
        <taxon>Ecdysozoa</taxon>
        <taxon>Arthropoda</taxon>
        <taxon>Chelicerata</taxon>
        <taxon>Arachnida</taxon>
        <taxon>Araneae</taxon>
        <taxon>Araneomorphae</taxon>
        <taxon>Entelegynae</taxon>
        <taxon>Araneoidea</taxon>
        <taxon>Linyphiidae</taxon>
        <taxon>Erigoninae</taxon>
        <taxon>Oedothorax</taxon>
    </lineage>
</organism>
<keyword evidence="1" id="KW-0472">Membrane</keyword>
<evidence type="ECO:0000259" key="3">
    <source>
        <dbReference type="Pfam" id="PF23440"/>
    </source>
</evidence>
<feature type="domain" description="BROMI C-terminal Rab TBC-like" evidence="3">
    <location>
        <begin position="499"/>
        <end position="895"/>
    </location>
</feature>